<dbReference type="Proteomes" id="UP000642107">
    <property type="component" value="Unassembled WGS sequence"/>
</dbReference>
<dbReference type="Gene3D" id="3.40.50.720">
    <property type="entry name" value="NAD(P)-binding Rossmann-like Domain"/>
    <property type="match status" value="1"/>
</dbReference>
<sequence>MTDAVQRPRRVLVLGGTAWLGRAIVTELLAGGSDVVCLARGSSGDVPEGATLVRADRTEAGAYDAVASEEWDEVVELAYLTELVGPALDALADSARHWTLVSSVSVYARDDVAGDDESAPLVEPTDPSDYAHAKVLAERATCERLSDRLLVVRPGLIVGPGDGSDRFGYWPARFARGGTVLVPETRQRAVQVVDVRDLAAFVVRAAVRGVVGVVDAVGEPWSFDDVLGLVGEVADARATAEPGGAAAREVVVADDAWLLAHDVRWWAGPRSLPLWLPVEAVGFARRAGVRFRELDGPRTTMRETVERVLDDEVQRGLDRERRSGLPAQLEAALVRELVAGKVSRD</sequence>
<feature type="domain" description="NAD-dependent epimerase/dehydratase" evidence="1">
    <location>
        <begin position="97"/>
        <end position="208"/>
    </location>
</feature>
<dbReference type="InterPro" id="IPR051783">
    <property type="entry name" value="NAD(P)-dependent_oxidoreduct"/>
</dbReference>
<accession>A0ABR9DUG7</accession>
<dbReference type="SUPFAM" id="SSF51735">
    <property type="entry name" value="NAD(P)-binding Rossmann-fold domains"/>
    <property type="match status" value="1"/>
</dbReference>
<reference evidence="2 3" key="1">
    <citation type="submission" date="2020-09" db="EMBL/GenBank/DDBJ databases">
        <title>Flavimobilis rhizosphaerae sp. nov., isolated from rhizosphere soil of Spartina alterniflora.</title>
        <authorList>
            <person name="Hanqin C."/>
        </authorList>
    </citation>
    <scope>NUCLEOTIDE SEQUENCE [LARGE SCALE GENOMIC DNA]</scope>
    <source>
        <strain evidence="2 3">GY 10621</strain>
    </source>
</reference>
<dbReference type="InterPro" id="IPR001509">
    <property type="entry name" value="Epimerase_deHydtase"/>
</dbReference>
<evidence type="ECO:0000313" key="3">
    <source>
        <dbReference type="Proteomes" id="UP000642107"/>
    </source>
</evidence>
<protein>
    <submittedName>
        <fullName evidence="2">NAD-dependent epimerase/dehydratase family protein</fullName>
    </submittedName>
</protein>
<dbReference type="Pfam" id="PF01370">
    <property type="entry name" value="Epimerase"/>
    <property type="match status" value="2"/>
</dbReference>
<dbReference type="RefSeq" id="WP_192280828.1">
    <property type="nucleotide sequence ID" value="NZ_JACZDF010000006.1"/>
</dbReference>
<feature type="domain" description="NAD-dependent epimerase/dehydratase" evidence="1">
    <location>
        <begin position="11"/>
        <end position="79"/>
    </location>
</feature>
<organism evidence="2 3">
    <name type="scientific">Flavimobilis rhizosphaerae</name>
    <dbReference type="NCBI Taxonomy" id="2775421"/>
    <lineage>
        <taxon>Bacteria</taxon>
        <taxon>Bacillati</taxon>
        <taxon>Actinomycetota</taxon>
        <taxon>Actinomycetes</taxon>
        <taxon>Micrococcales</taxon>
        <taxon>Jonesiaceae</taxon>
        <taxon>Flavimobilis</taxon>
    </lineage>
</organism>
<keyword evidence="3" id="KW-1185">Reference proteome</keyword>
<dbReference type="PANTHER" id="PTHR48079">
    <property type="entry name" value="PROTEIN YEEZ"/>
    <property type="match status" value="1"/>
</dbReference>
<dbReference type="EMBL" id="JACZDF010000006">
    <property type="protein sequence ID" value="MBD9699987.1"/>
    <property type="molecule type" value="Genomic_DNA"/>
</dbReference>
<dbReference type="PANTHER" id="PTHR48079:SF6">
    <property type="entry name" value="NAD(P)-BINDING DOMAIN-CONTAINING PROTEIN-RELATED"/>
    <property type="match status" value="1"/>
</dbReference>
<name>A0ABR9DUG7_9MICO</name>
<evidence type="ECO:0000313" key="2">
    <source>
        <dbReference type="EMBL" id="MBD9699987.1"/>
    </source>
</evidence>
<comment type="caution">
    <text evidence="2">The sequence shown here is derived from an EMBL/GenBank/DDBJ whole genome shotgun (WGS) entry which is preliminary data.</text>
</comment>
<gene>
    <name evidence="2" type="ORF">IGS67_10860</name>
</gene>
<dbReference type="InterPro" id="IPR036291">
    <property type="entry name" value="NAD(P)-bd_dom_sf"/>
</dbReference>
<evidence type="ECO:0000259" key="1">
    <source>
        <dbReference type="Pfam" id="PF01370"/>
    </source>
</evidence>
<proteinExistence type="predicted"/>